<dbReference type="Proteomes" id="UP000476030">
    <property type="component" value="Unassembled WGS sequence"/>
</dbReference>
<evidence type="ECO:0000313" key="2">
    <source>
        <dbReference type="EMBL" id="MZR29058.1"/>
    </source>
</evidence>
<dbReference type="RefSeq" id="WP_161313552.1">
    <property type="nucleotide sequence ID" value="NZ_WTUW01000001.1"/>
</dbReference>
<evidence type="ECO:0000313" key="3">
    <source>
        <dbReference type="Proteomes" id="UP000476030"/>
    </source>
</evidence>
<dbReference type="PROSITE" id="PS50057">
    <property type="entry name" value="FERM_3"/>
    <property type="match status" value="1"/>
</dbReference>
<dbReference type="InterPro" id="IPR021473">
    <property type="entry name" value="DUF3126"/>
</dbReference>
<dbReference type="AlphaFoldDB" id="A0A6L8W2D0"/>
<sequence length="72" mass="8356">MTRTETLRVQRYLREKFGNEDFVVKERRPSDGTAEVLLGDEFIGVVYRDEDEGEVSFAFHMTILDMDLPPTS</sequence>
<keyword evidence="3" id="KW-1185">Reference proteome</keyword>
<proteinExistence type="predicted"/>
<comment type="caution">
    <text evidence="2">The sequence shown here is derived from an EMBL/GenBank/DDBJ whole genome shotgun (WGS) entry which is preliminary data.</text>
</comment>
<organism evidence="2 3">
    <name type="scientific">Sneathiella litorea</name>
    <dbReference type="NCBI Taxonomy" id="2606216"/>
    <lineage>
        <taxon>Bacteria</taxon>
        <taxon>Pseudomonadati</taxon>
        <taxon>Pseudomonadota</taxon>
        <taxon>Alphaproteobacteria</taxon>
        <taxon>Sneathiellales</taxon>
        <taxon>Sneathiellaceae</taxon>
        <taxon>Sneathiella</taxon>
    </lineage>
</organism>
<accession>A0A6L8W2D0</accession>
<dbReference type="InterPro" id="IPR000299">
    <property type="entry name" value="FERM_domain"/>
</dbReference>
<name>A0A6L8W2D0_9PROT</name>
<dbReference type="Pfam" id="PF11324">
    <property type="entry name" value="DUF3126"/>
    <property type="match status" value="1"/>
</dbReference>
<reference evidence="2 3" key="1">
    <citation type="submission" date="2019-12" db="EMBL/GenBank/DDBJ databases">
        <title>Snethiella sp. nov. sp. isolated from sea sand.</title>
        <authorList>
            <person name="Kim J."/>
            <person name="Jeong S.E."/>
            <person name="Jung H.S."/>
            <person name="Jeon C.O."/>
        </authorList>
    </citation>
    <scope>NUCLEOTIDE SEQUENCE [LARGE SCALE GENOMIC DNA]</scope>
    <source>
        <strain evidence="2 3">DP05</strain>
    </source>
</reference>
<gene>
    <name evidence="2" type="ORF">GQE98_00275</name>
</gene>
<protein>
    <submittedName>
        <fullName evidence="2">DUF3126 family protein</fullName>
    </submittedName>
</protein>
<dbReference type="EMBL" id="WTUW01000001">
    <property type="protein sequence ID" value="MZR29058.1"/>
    <property type="molecule type" value="Genomic_DNA"/>
</dbReference>
<evidence type="ECO:0000259" key="1">
    <source>
        <dbReference type="PROSITE" id="PS50057"/>
    </source>
</evidence>
<feature type="domain" description="FERM" evidence="1">
    <location>
        <begin position="1"/>
        <end position="72"/>
    </location>
</feature>